<keyword evidence="6" id="KW-1185">Reference proteome</keyword>
<evidence type="ECO:0008006" key="7">
    <source>
        <dbReference type="Google" id="ProtNLM"/>
    </source>
</evidence>
<evidence type="ECO:0000256" key="4">
    <source>
        <dbReference type="SAM" id="MobiDB-lite"/>
    </source>
</evidence>
<gene>
    <name evidence="5" type="ORF">CYCCA115_LOCUS9814</name>
</gene>
<dbReference type="InterPro" id="IPR011989">
    <property type="entry name" value="ARM-like"/>
</dbReference>
<organism evidence="5 6">
    <name type="scientific">Cylindrotheca closterium</name>
    <dbReference type="NCBI Taxonomy" id="2856"/>
    <lineage>
        <taxon>Eukaryota</taxon>
        <taxon>Sar</taxon>
        <taxon>Stramenopiles</taxon>
        <taxon>Ochrophyta</taxon>
        <taxon>Bacillariophyta</taxon>
        <taxon>Bacillariophyceae</taxon>
        <taxon>Bacillariophycidae</taxon>
        <taxon>Bacillariales</taxon>
        <taxon>Bacillariaceae</taxon>
        <taxon>Cylindrotheca</taxon>
    </lineage>
</organism>
<accession>A0AAD2FKG7</accession>
<dbReference type="AlphaFoldDB" id="A0AAD2FKG7"/>
<evidence type="ECO:0000256" key="3">
    <source>
        <dbReference type="ARBA" id="ARBA00022927"/>
    </source>
</evidence>
<proteinExistence type="inferred from homology"/>
<dbReference type="SUPFAM" id="SSF48371">
    <property type="entry name" value="ARM repeat"/>
    <property type="match status" value="1"/>
</dbReference>
<comment type="similarity">
    <text evidence="1">Belongs to the importin alpha family.</text>
</comment>
<dbReference type="GO" id="GO:0015031">
    <property type="term" value="P:protein transport"/>
    <property type="evidence" value="ECO:0007669"/>
    <property type="project" value="UniProtKB-KW"/>
</dbReference>
<dbReference type="Gene3D" id="1.25.10.10">
    <property type="entry name" value="Leucine-rich Repeat Variant"/>
    <property type="match status" value="1"/>
</dbReference>
<keyword evidence="2" id="KW-0813">Transport</keyword>
<dbReference type="PANTHER" id="PTHR23316">
    <property type="entry name" value="IMPORTIN ALPHA"/>
    <property type="match status" value="1"/>
</dbReference>
<dbReference type="Proteomes" id="UP001295423">
    <property type="component" value="Unassembled WGS sequence"/>
</dbReference>
<evidence type="ECO:0000256" key="1">
    <source>
        <dbReference type="ARBA" id="ARBA00010394"/>
    </source>
</evidence>
<feature type="region of interest" description="Disordered" evidence="4">
    <location>
        <begin position="18"/>
        <end position="50"/>
    </location>
</feature>
<evidence type="ECO:0000313" key="5">
    <source>
        <dbReference type="EMBL" id="CAJ1945669.1"/>
    </source>
</evidence>
<comment type="caution">
    <text evidence="5">The sequence shown here is derived from an EMBL/GenBank/DDBJ whole genome shotgun (WGS) entry which is preliminary data.</text>
</comment>
<evidence type="ECO:0000256" key="2">
    <source>
        <dbReference type="ARBA" id="ARBA00022448"/>
    </source>
</evidence>
<reference evidence="5" key="1">
    <citation type="submission" date="2023-08" db="EMBL/GenBank/DDBJ databases">
        <authorList>
            <person name="Audoor S."/>
            <person name="Bilcke G."/>
        </authorList>
    </citation>
    <scope>NUCLEOTIDE SEQUENCE</scope>
</reference>
<keyword evidence="3" id="KW-0653">Protein transport</keyword>
<dbReference type="EMBL" id="CAKOGP040001446">
    <property type="protein sequence ID" value="CAJ1945669.1"/>
    <property type="molecule type" value="Genomic_DNA"/>
</dbReference>
<protein>
    <recommendedName>
        <fullName evidence="7">Importin subunit alpha</fullName>
    </recommendedName>
</protein>
<sequence>MTTQDDALFFTNAMKNSGRLTSKQADDNDRRKRMTQQRQALSSRIRKQKKSEYLANKRSIGHLTSTPYSPSKGFTSDVMKLYIRNPSVGTLQAVFQSLPATAEKLKAEASKPLLFFSTNEEEIAEKFVVKLGTHAAPYRTQHSLCLNILQKLSAISSTSIFLEEDYYGNSCSWSVLIADEASLVSLVMDNVGKYESCLLVLGNLASDPSSHVCPKLRQAGLVDTLVSCIQQPTAAWALTNAIRHDSSAYASEYCAENLLSASMLESMLQSNSVATQAAWMAASILDREKETVQYLVSHPSFCNTLVSLIQRPNAPNQLVPLLQSLGSIASYEANVPILLGIPSFLPTIVELLQPPLSDREVFQKTVWLAGCLLVDSRLENHPSSIQATPALVPTLFEYMRSELLSSTEKQDVGFALLNAMDVPPSCDLKPNMSYMPFFLPDPPIVKGAILNGIVGLVKSSDADAAVTGVHILRLLLRQEGDFFMETLEEANVQSALEALCNSDVDFETSEVAADILDDFFYLHELEDDVNMAPTRKNDGTLAFGLPDFTMSPSGGEPHLGMGRGRGAVMPSWMTKT</sequence>
<evidence type="ECO:0000313" key="6">
    <source>
        <dbReference type="Proteomes" id="UP001295423"/>
    </source>
</evidence>
<name>A0AAD2FKG7_9STRA</name>
<dbReference type="InterPro" id="IPR016024">
    <property type="entry name" value="ARM-type_fold"/>
</dbReference>